<feature type="transmembrane region" description="Helical" evidence="1">
    <location>
        <begin position="74"/>
        <end position="94"/>
    </location>
</feature>
<evidence type="ECO:0000313" key="3">
    <source>
        <dbReference type="Proteomes" id="UP000197032"/>
    </source>
</evidence>
<feature type="transmembrane region" description="Helical" evidence="1">
    <location>
        <begin position="197"/>
        <end position="221"/>
    </location>
</feature>
<dbReference type="EMBL" id="BDGJ01000088">
    <property type="protein sequence ID" value="GAW92650.1"/>
    <property type="molecule type" value="Genomic_DNA"/>
</dbReference>
<keyword evidence="1" id="KW-0472">Membrane</keyword>
<dbReference type="AlphaFoldDB" id="A0A1Z5HTQ0"/>
<name>A0A1Z5HTQ0_9FIRM</name>
<accession>A0A1Z5HTQ0</accession>
<protein>
    <submittedName>
        <fullName evidence="2">Uncharacterized protein</fullName>
    </submittedName>
</protein>
<feature type="transmembrane region" description="Helical" evidence="1">
    <location>
        <begin position="13"/>
        <end position="31"/>
    </location>
</feature>
<keyword evidence="3" id="KW-1185">Reference proteome</keyword>
<reference evidence="3" key="1">
    <citation type="journal article" date="2017" name="Appl. Environ. Microbiol.">
        <title>Genomic analysis of Calderihabitans maritimus KKC1, a thermophilic hydrogenogenic carboxydotrophic bacterium isolated from marine sediment.</title>
        <authorList>
            <person name="Omae K."/>
            <person name="Yoneda Y."/>
            <person name="Fukuyama Y."/>
            <person name="Yoshida T."/>
            <person name="Sako Y."/>
        </authorList>
    </citation>
    <scope>NUCLEOTIDE SEQUENCE [LARGE SCALE GENOMIC DNA]</scope>
    <source>
        <strain evidence="3">KKC1</strain>
    </source>
</reference>
<feature type="transmembrane region" description="Helical" evidence="1">
    <location>
        <begin position="173"/>
        <end position="191"/>
    </location>
</feature>
<feature type="transmembrane region" description="Helical" evidence="1">
    <location>
        <begin position="101"/>
        <end position="119"/>
    </location>
</feature>
<organism evidence="2 3">
    <name type="scientific">Calderihabitans maritimus</name>
    <dbReference type="NCBI Taxonomy" id="1246530"/>
    <lineage>
        <taxon>Bacteria</taxon>
        <taxon>Bacillati</taxon>
        <taxon>Bacillota</taxon>
        <taxon>Clostridia</taxon>
        <taxon>Neomoorellales</taxon>
        <taxon>Calderihabitantaceae</taxon>
        <taxon>Calderihabitans</taxon>
    </lineage>
</organism>
<evidence type="ECO:0000256" key="1">
    <source>
        <dbReference type="SAM" id="Phobius"/>
    </source>
</evidence>
<dbReference type="Proteomes" id="UP000197032">
    <property type="component" value="Unassembled WGS sequence"/>
</dbReference>
<sequence>MQKGRKGVERMNGVWPLLTSALSAVFSLLLIRQYLERRKTHQWLWAFGFALFAFAAFGEFYSEVAAWNVTLYRLYYVSAAALVAYLGAGTVFLIFSRRVGWAFLIYVTVVSLVMLAYALRAEIITSAFIPGKVVAGQAMAKEVRVFSPLLTIPGSLVLVVGALYSWARSGATYNLFIAGGTVIIAAAGSLARLGWPGALYLGEMLGSVLLFYGFIGSWKYLRPIEERKHHQDGN</sequence>
<gene>
    <name evidence="2" type="ORF">KKC1_18010</name>
</gene>
<feature type="transmembrane region" description="Helical" evidence="1">
    <location>
        <begin position="43"/>
        <end position="62"/>
    </location>
</feature>
<proteinExistence type="predicted"/>
<keyword evidence="1" id="KW-0812">Transmembrane</keyword>
<comment type="caution">
    <text evidence="2">The sequence shown here is derived from an EMBL/GenBank/DDBJ whole genome shotgun (WGS) entry which is preliminary data.</text>
</comment>
<feature type="transmembrane region" description="Helical" evidence="1">
    <location>
        <begin position="145"/>
        <end position="166"/>
    </location>
</feature>
<keyword evidence="1" id="KW-1133">Transmembrane helix</keyword>
<evidence type="ECO:0000313" key="2">
    <source>
        <dbReference type="EMBL" id="GAW92650.1"/>
    </source>
</evidence>